<protein>
    <submittedName>
        <fullName evidence="1">Uncharacterized protein</fullName>
    </submittedName>
</protein>
<name>X1TTB2_9ZZZZ</name>
<evidence type="ECO:0000313" key="1">
    <source>
        <dbReference type="EMBL" id="GAJ08578.1"/>
    </source>
</evidence>
<proteinExistence type="predicted"/>
<dbReference type="AlphaFoldDB" id="X1TTB2"/>
<reference evidence="1" key="1">
    <citation type="journal article" date="2014" name="Front. Microbiol.">
        <title>High frequency of phylogenetically diverse reductive dehalogenase-homologous genes in deep subseafloor sedimentary metagenomes.</title>
        <authorList>
            <person name="Kawai M."/>
            <person name="Futagami T."/>
            <person name="Toyoda A."/>
            <person name="Takaki Y."/>
            <person name="Nishi S."/>
            <person name="Hori S."/>
            <person name="Arai W."/>
            <person name="Tsubouchi T."/>
            <person name="Morono Y."/>
            <person name="Uchiyama I."/>
            <person name="Ito T."/>
            <person name="Fujiyama A."/>
            <person name="Inagaki F."/>
            <person name="Takami H."/>
        </authorList>
    </citation>
    <scope>NUCLEOTIDE SEQUENCE</scope>
    <source>
        <strain evidence="1">Expedition CK06-06</strain>
    </source>
</reference>
<dbReference type="EMBL" id="BARW01025438">
    <property type="protein sequence ID" value="GAJ08578.1"/>
    <property type="molecule type" value="Genomic_DNA"/>
</dbReference>
<comment type="caution">
    <text evidence="1">The sequence shown here is derived from an EMBL/GenBank/DDBJ whole genome shotgun (WGS) entry which is preliminary data.</text>
</comment>
<organism evidence="1">
    <name type="scientific">marine sediment metagenome</name>
    <dbReference type="NCBI Taxonomy" id="412755"/>
    <lineage>
        <taxon>unclassified sequences</taxon>
        <taxon>metagenomes</taxon>
        <taxon>ecological metagenomes</taxon>
    </lineage>
</organism>
<sequence>MNTIVWGAVKGKTISKTMSLYAGYQYGTVGEVASHGGKLILVEKSHIPHLYMLYDVGWLNKSANGEAGLTVGGGFTYGVTKYMSLVLYGMAMDRGDEFGFAIYGGIGVDDLWKLAGDIID</sequence>
<gene>
    <name evidence="1" type="ORF">S12H4_41700</name>
</gene>
<accession>X1TTB2</accession>